<dbReference type="EMBL" id="QEAM01001066">
    <property type="protein sequence ID" value="TPX31328.1"/>
    <property type="molecule type" value="Genomic_DNA"/>
</dbReference>
<comment type="caution">
    <text evidence="1">The sequence shown here is derived from an EMBL/GenBank/DDBJ whole genome shotgun (WGS) entry which is preliminary data.</text>
</comment>
<reference evidence="1 2" key="1">
    <citation type="journal article" date="2019" name="Sci. Rep.">
        <title>Comparative genomics of chytrid fungi reveal insights into the obligate biotrophic and pathogenic lifestyle of Synchytrium endobioticum.</title>
        <authorList>
            <person name="van de Vossenberg B.T.L.H."/>
            <person name="Warris S."/>
            <person name="Nguyen H.D.T."/>
            <person name="van Gent-Pelzer M.P.E."/>
            <person name="Joly D.L."/>
            <person name="van de Geest H.C."/>
            <person name="Bonants P.J.M."/>
            <person name="Smith D.S."/>
            <person name="Levesque C.A."/>
            <person name="van der Lee T.A.J."/>
        </authorList>
    </citation>
    <scope>NUCLEOTIDE SEQUENCE [LARGE SCALE GENOMIC DNA]</scope>
    <source>
        <strain evidence="1 2">LEV6574</strain>
    </source>
</reference>
<dbReference type="VEuPathDB" id="FungiDB:SeMB42_g05468"/>
<sequence length="77" mass="8645">MKIPRPRRDHLQSLAYWVKSSLSLALGNVGTKLHDLDAGIKILLKTCARISKGSNRADEMMETILVQASQWDFAMFA</sequence>
<dbReference type="AlphaFoldDB" id="A0A507BVU7"/>
<dbReference type="Proteomes" id="UP000320475">
    <property type="component" value="Unassembled WGS sequence"/>
</dbReference>
<organism evidence="1 2">
    <name type="scientific">Synchytrium endobioticum</name>
    <dbReference type="NCBI Taxonomy" id="286115"/>
    <lineage>
        <taxon>Eukaryota</taxon>
        <taxon>Fungi</taxon>
        <taxon>Fungi incertae sedis</taxon>
        <taxon>Chytridiomycota</taxon>
        <taxon>Chytridiomycota incertae sedis</taxon>
        <taxon>Chytridiomycetes</taxon>
        <taxon>Synchytriales</taxon>
        <taxon>Synchytriaceae</taxon>
        <taxon>Synchytrium</taxon>
    </lineage>
</organism>
<gene>
    <name evidence="1" type="ORF">SeLEV6574_g08545</name>
</gene>
<dbReference type="OrthoDB" id="10255632at2759"/>
<evidence type="ECO:0000313" key="2">
    <source>
        <dbReference type="Proteomes" id="UP000320475"/>
    </source>
</evidence>
<evidence type="ECO:0000313" key="1">
    <source>
        <dbReference type="EMBL" id="TPX31328.1"/>
    </source>
</evidence>
<proteinExistence type="predicted"/>
<protein>
    <submittedName>
        <fullName evidence="1">Uncharacterized protein</fullName>
    </submittedName>
</protein>
<accession>A0A507BVU7</accession>
<name>A0A507BVU7_9FUNG</name>